<keyword evidence="2" id="KW-0732">Signal</keyword>
<feature type="signal peptide" evidence="2">
    <location>
        <begin position="1"/>
        <end position="24"/>
    </location>
</feature>
<dbReference type="AlphaFoldDB" id="A0A4P9Y6J8"/>
<organism evidence="3 4">
    <name type="scientific">Piptocephalis cylindrospora</name>
    <dbReference type="NCBI Taxonomy" id="1907219"/>
    <lineage>
        <taxon>Eukaryota</taxon>
        <taxon>Fungi</taxon>
        <taxon>Fungi incertae sedis</taxon>
        <taxon>Zoopagomycota</taxon>
        <taxon>Zoopagomycotina</taxon>
        <taxon>Zoopagomycetes</taxon>
        <taxon>Zoopagales</taxon>
        <taxon>Piptocephalidaceae</taxon>
        <taxon>Piptocephalis</taxon>
    </lineage>
</organism>
<evidence type="ECO:0000256" key="1">
    <source>
        <dbReference type="SAM" id="MobiDB-lite"/>
    </source>
</evidence>
<reference evidence="4" key="1">
    <citation type="journal article" date="2018" name="Nat. Microbiol.">
        <title>Leveraging single-cell genomics to expand the fungal tree of life.</title>
        <authorList>
            <person name="Ahrendt S.R."/>
            <person name="Quandt C.A."/>
            <person name="Ciobanu D."/>
            <person name="Clum A."/>
            <person name="Salamov A."/>
            <person name="Andreopoulos B."/>
            <person name="Cheng J.F."/>
            <person name="Woyke T."/>
            <person name="Pelin A."/>
            <person name="Henrissat B."/>
            <person name="Reynolds N.K."/>
            <person name="Benny G.L."/>
            <person name="Smith M.E."/>
            <person name="James T.Y."/>
            <person name="Grigoriev I.V."/>
        </authorList>
    </citation>
    <scope>NUCLEOTIDE SEQUENCE [LARGE SCALE GENOMIC DNA]</scope>
</reference>
<protein>
    <submittedName>
        <fullName evidence="3">Uncharacterized protein</fullName>
    </submittedName>
</protein>
<name>A0A4P9Y6J8_9FUNG</name>
<evidence type="ECO:0000256" key="2">
    <source>
        <dbReference type="SAM" id="SignalP"/>
    </source>
</evidence>
<dbReference type="EMBL" id="KZ987800">
    <property type="protein sequence ID" value="RKP14708.1"/>
    <property type="molecule type" value="Genomic_DNA"/>
</dbReference>
<dbReference type="Proteomes" id="UP000267251">
    <property type="component" value="Unassembled WGS sequence"/>
</dbReference>
<sequence>MRPSMLITYASILILAALHESYNAMPIGVNSRTALYASPIVSSSSTVRVNTATKLGSNPLAAQKALQKVQGRNNGGEAPQPVKKAKASITPNERSAVALNQKKPVASLNEEPALTPKQQSYKNLEGILESLQRVDKQSGMITTKSGAQMPGDSYAVTVWDNVVSLQERGIYSKGLLKDVEAFSESKIAPDRLEKELDGVTAQLEMFPTRMSMIKSGKPANSPSLSNTVRADELRKPEFVKGEEMDDMINRAKFQLAFRREFSEDSSSDVYFYKWQNDLVLNDVKQLSKVFPVKTRFQQAYEDKLQAFDNWLTNPTDVGGKVKPFQAPTFDRAKAETELDQILSKP</sequence>
<gene>
    <name evidence="3" type="ORF">BJ684DRAFT_14982</name>
</gene>
<proteinExistence type="predicted"/>
<feature type="chain" id="PRO_5021022291" evidence="2">
    <location>
        <begin position="25"/>
        <end position="345"/>
    </location>
</feature>
<keyword evidence="4" id="KW-1185">Reference proteome</keyword>
<evidence type="ECO:0000313" key="3">
    <source>
        <dbReference type="EMBL" id="RKP14708.1"/>
    </source>
</evidence>
<accession>A0A4P9Y6J8</accession>
<evidence type="ECO:0000313" key="4">
    <source>
        <dbReference type="Proteomes" id="UP000267251"/>
    </source>
</evidence>
<feature type="region of interest" description="Disordered" evidence="1">
    <location>
        <begin position="70"/>
        <end position="113"/>
    </location>
</feature>